<accession>L1J9Y4</accession>
<organism evidence="2">
    <name type="scientific">Guillardia theta (strain CCMP2712)</name>
    <name type="common">Cryptophyte</name>
    <dbReference type="NCBI Taxonomy" id="905079"/>
    <lineage>
        <taxon>Eukaryota</taxon>
        <taxon>Cryptophyceae</taxon>
        <taxon>Pyrenomonadales</taxon>
        <taxon>Geminigeraceae</taxon>
        <taxon>Guillardia</taxon>
    </lineage>
</organism>
<dbReference type="InterPro" id="IPR002495">
    <property type="entry name" value="Glyco_trans_8"/>
</dbReference>
<dbReference type="eggNOG" id="KOG1950">
    <property type="taxonomic scope" value="Eukaryota"/>
</dbReference>
<evidence type="ECO:0000313" key="4">
    <source>
        <dbReference type="Proteomes" id="UP000011087"/>
    </source>
</evidence>
<evidence type="ECO:0000313" key="2">
    <source>
        <dbReference type="EMBL" id="EKX45142.1"/>
    </source>
</evidence>
<dbReference type="GO" id="GO:0016757">
    <property type="term" value="F:glycosyltransferase activity"/>
    <property type="evidence" value="ECO:0007669"/>
    <property type="project" value="InterPro"/>
</dbReference>
<dbReference type="InterPro" id="IPR050587">
    <property type="entry name" value="GNT1/Glycosyltrans_8"/>
</dbReference>
<dbReference type="Proteomes" id="UP000011087">
    <property type="component" value="Unassembled WGS sequence"/>
</dbReference>
<reference evidence="3" key="3">
    <citation type="submission" date="2015-06" db="UniProtKB">
        <authorList>
            <consortium name="EnsemblProtists"/>
        </authorList>
    </citation>
    <scope>IDENTIFICATION</scope>
</reference>
<dbReference type="KEGG" id="gtt:GUITHDRAFT_139078"/>
<sequence length="364" mass="40092">MKSFRSVFLVCSILLFFCLGHSSSDDSNSSKLQDRQGKEAYATLITTKEYIQGAIVLSRIVKSTDEERPFIALVLDELLLNLGGSAIRRTLEDNGIEVVPVPRVKRPTGAGALSYPNYATTYSKLFVWNLTAYRLVLYLDADLLPLSSLAPLFDRDVDVVAAVPDISLPDHFNSALVLLRPNLLHLQRLLALSSSLEPYDGGDQGLLNEFFNNNSAWYESHSSNRLGLELNLPVVLSRLHPRSWLRTLPRAKVEEEQRSNLPSCLLSSQVIHFSGGPDRRPWGIAGAVDPSVAAAALVWHAVLCKRCFDVNGTRRSGRAGGRGSCLRADQVRKLIALPVNNAMAVRSMGPAAFKAKVKEILQDE</sequence>
<proteinExistence type="predicted"/>
<dbReference type="STRING" id="905079.L1J9Y4"/>
<dbReference type="Gene3D" id="3.90.550.10">
    <property type="entry name" value="Spore Coat Polysaccharide Biosynthesis Protein SpsA, Chain A"/>
    <property type="match status" value="1"/>
</dbReference>
<dbReference type="InterPro" id="IPR029044">
    <property type="entry name" value="Nucleotide-diphossugar_trans"/>
</dbReference>
<keyword evidence="1" id="KW-0732">Signal</keyword>
<dbReference type="GeneID" id="17301982"/>
<dbReference type="OrthoDB" id="2014201at2759"/>
<dbReference type="PANTHER" id="PTHR11183">
    <property type="entry name" value="GLYCOGENIN SUBFAMILY MEMBER"/>
    <property type="match status" value="1"/>
</dbReference>
<evidence type="ECO:0000313" key="3">
    <source>
        <dbReference type="EnsemblProtists" id="EKX45142"/>
    </source>
</evidence>
<dbReference type="RefSeq" id="XP_005832122.1">
    <property type="nucleotide sequence ID" value="XM_005832065.1"/>
</dbReference>
<dbReference type="SUPFAM" id="SSF53448">
    <property type="entry name" value="Nucleotide-diphospho-sugar transferases"/>
    <property type="match status" value="1"/>
</dbReference>
<dbReference type="Pfam" id="PF01501">
    <property type="entry name" value="Glyco_transf_8"/>
    <property type="match status" value="1"/>
</dbReference>
<dbReference type="HOGENOM" id="CLU_761742_0_0_1"/>
<feature type="chain" id="PRO_5008771089" evidence="1">
    <location>
        <begin position="25"/>
        <end position="364"/>
    </location>
</feature>
<reference evidence="2 4" key="1">
    <citation type="journal article" date="2012" name="Nature">
        <title>Algal genomes reveal evolutionary mosaicism and the fate of nucleomorphs.</title>
        <authorList>
            <consortium name="DOE Joint Genome Institute"/>
            <person name="Curtis B.A."/>
            <person name="Tanifuji G."/>
            <person name="Burki F."/>
            <person name="Gruber A."/>
            <person name="Irimia M."/>
            <person name="Maruyama S."/>
            <person name="Arias M.C."/>
            <person name="Ball S.G."/>
            <person name="Gile G.H."/>
            <person name="Hirakawa Y."/>
            <person name="Hopkins J.F."/>
            <person name="Kuo A."/>
            <person name="Rensing S.A."/>
            <person name="Schmutz J."/>
            <person name="Symeonidi A."/>
            <person name="Elias M."/>
            <person name="Eveleigh R.J."/>
            <person name="Herman E.K."/>
            <person name="Klute M.J."/>
            <person name="Nakayama T."/>
            <person name="Obornik M."/>
            <person name="Reyes-Prieto A."/>
            <person name="Armbrust E.V."/>
            <person name="Aves S.J."/>
            <person name="Beiko R.G."/>
            <person name="Coutinho P."/>
            <person name="Dacks J.B."/>
            <person name="Durnford D.G."/>
            <person name="Fast N.M."/>
            <person name="Green B.R."/>
            <person name="Grisdale C.J."/>
            <person name="Hempel F."/>
            <person name="Henrissat B."/>
            <person name="Hoppner M.P."/>
            <person name="Ishida K."/>
            <person name="Kim E."/>
            <person name="Koreny L."/>
            <person name="Kroth P.G."/>
            <person name="Liu Y."/>
            <person name="Malik S.B."/>
            <person name="Maier U.G."/>
            <person name="McRose D."/>
            <person name="Mock T."/>
            <person name="Neilson J.A."/>
            <person name="Onodera N.T."/>
            <person name="Poole A.M."/>
            <person name="Pritham E.J."/>
            <person name="Richards T.A."/>
            <person name="Rocap G."/>
            <person name="Roy S.W."/>
            <person name="Sarai C."/>
            <person name="Schaack S."/>
            <person name="Shirato S."/>
            <person name="Slamovits C.H."/>
            <person name="Spencer D.F."/>
            <person name="Suzuki S."/>
            <person name="Worden A.Z."/>
            <person name="Zauner S."/>
            <person name="Barry K."/>
            <person name="Bell C."/>
            <person name="Bharti A.K."/>
            <person name="Crow J.A."/>
            <person name="Grimwood J."/>
            <person name="Kramer R."/>
            <person name="Lindquist E."/>
            <person name="Lucas S."/>
            <person name="Salamov A."/>
            <person name="McFadden G.I."/>
            <person name="Lane C.E."/>
            <person name="Keeling P.J."/>
            <person name="Gray M.W."/>
            <person name="Grigoriev I.V."/>
            <person name="Archibald J.M."/>
        </authorList>
    </citation>
    <scope>NUCLEOTIDE SEQUENCE</scope>
    <source>
        <strain evidence="2 4">CCMP2712</strain>
    </source>
</reference>
<keyword evidence="4" id="KW-1185">Reference proteome</keyword>
<gene>
    <name evidence="2" type="ORF">GUITHDRAFT_139078</name>
</gene>
<reference evidence="4" key="2">
    <citation type="submission" date="2012-11" db="EMBL/GenBank/DDBJ databases">
        <authorList>
            <person name="Kuo A."/>
            <person name="Curtis B.A."/>
            <person name="Tanifuji G."/>
            <person name="Burki F."/>
            <person name="Gruber A."/>
            <person name="Irimia M."/>
            <person name="Maruyama S."/>
            <person name="Arias M.C."/>
            <person name="Ball S.G."/>
            <person name="Gile G.H."/>
            <person name="Hirakawa Y."/>
            <person name="Hopkins J.F."/>
            <person name="Rensing S.A."/>
            <person name="Schmutz J."/>
            <person name="Symeonidi A."/>
            <person name="Elias M."/>
            <person name="Eveleigh R.J."/>
            <person name="Herman E.K."/>
            <person name="Klute M.J."/>
            <person name="Nakayama T."/>
            <person name="Obornik M."/>
            <person name="Reyes-Prieto A."/>
            <person name="Armbrust E.V."/>
            <person name="Aves S.J."/>
            <person name="Beiko R.G."/>
            <person name="Coutinho P."/>
            <person name="Dacks J.B."/>
            <person name="Durnford D.G."/>
            <person name="Fast N.M."/>
            <person name="Green B.R."/>
            <person name="Grisdale C."/>
            <person name="Hempe F."/>
            <person name="Henrissat B."/>
            <person name="Hoppner M.P."/>
            <person name="Ishida K.-I."/>
            <person name="Kim E."/>
            <person name="Koreny L."/>
            <person name="Kroth P.G."/>
            <person name="Liu Y."/>
            <person name="Malik S.-B."/>
            <person name="Maier U.G."/>
            <person name="McRose D."/>
            <person name="Mock T."/>
            <person name="Neilson J.A."/>
            <person name="Onodera N.T."/>
            <person name="Poole A.M."/>
            <person name="Pritham E.J."/>
            <person name="Richards T.A."/>
            <person name="Rocap G."/>
            <person name="Roy S.W."/>
            <person name="Sarai C."/>
            <person name="Schaack S."/>
            <person name="Shirato S."/>
            <person name="Slamovits C.H."/>
            <person name="Spencer D.F."/>
            <person name="Suzuki S."/>
            <person name="Worden A.Z."/>
            <person name="Zauner S."/>
            <person name="Barry K."/>
            <person name="Bell C."/>
            <person name="Bharti A.K."/>
            <person name="Crow J.A."/>
            <person name="Grimwood J."/>
            <person name="Kramer R."/>
            <person name="Lindquist E."/>
            <person name="Lucas S."/>
            <person name="Salamov A."/>
            <person name="McFadden G.I."/>
            <person name="Lane C.E."/>
            <person name="Keeling P.J."/>
            <person name="Gray M.W."/>
            <person name="Grigoriev I.V."/>
            <person name="Archibald J.M."/>
        </authorList>
    </citation>
    <scope>NUCLEOTIDE SEQUENCE</scope>
    <source>
        <strain evidence="4">CCMP2712</strain>
    </source>
</reference>
<protein>
    <submittedName>
        <fullName evidence="2 3">Uncharacterized protein</fullName>
    </submittedName>
</protein>
<evidence type="ECO:0000256" key="1">
    <source>
        <dbReference type="SAM" id="SignalP"/>
    </source>
</evidence>
<dbReference type="EMBL" id="JH993000">
    <property type="protein sequence ID" value="EKX45142.1"/>
    <property type="molecule type" value="Genomic_DNA"/>
</dbReference>
<dbReference type="EnsemblProtists" id="EKX45142">
    <property type="protein sequence ID" value="EKX45142"/>
    <property type="gene ID" value="GUITHDRAFT_139078"/>
</dbReference>
<name>L1J9Y4_GUITC</name>
<dbReference type="AlphaFoldDB" id="L1J9Y4"/>
<dbReference type="PaxDb" id="55529-EKX45142"/>
<feature type="signal peptide" evidence="1">
    <location>
        <begin position="1"/>
        <end position="24"/>
    </location>
</feature>